<feature type="region of interest" description="Disordered" evidence="8">
    <location>
        <begin position="223"/>
        <end position="280"/>
    </location>
</feature>
<dbReference type="InterPro" id="IPR010729">
    <property type="entry name" value="Ribosomal_uL29_mit"/>
</dbReference>
<reference evidence="9 10" key="1">
    <citation type="submission" date="2021-02" db="EMBL/GenBank/DDBJ databases">
        <title>Genome assembly of Pseudopithomyces chartarum.</title>
        <authorList>
            <person name="Jauregui R."/>
            <person name="Singh J."/>
            <person name="Voisey C."/>
        </authorList>
    </citation>
    <scope>NUCLEOTIDE SEQUENCE [LARGE SCALE GENOMIC DNA]</scope>
    <source>
        <strain evidence="9 10">AGR01</strain>
    </source>
</reference>
<dbReference type="PANTHER" id="PTHR21183:SF18">
    <property type="entry name" value="LARGE RIBOSOMAL SUBUNIT PROTEIN UL29M"/>
    <property type="match status" value="1"/>
</dbReference>
<comment type="similarity">
    <text evidence="2">Belongs to the universal ribosomal protein uL29 family.</text>
</comment>
<evidence type="ECO:0000256" key="2">
    <source>
        <dbReference type="ARBA" id="ARBA00009254"/>
    </source>
</evidence>
<evidence type="ECO:0000313" key="9">
    <source>
        <dbReference type="EMBL" id="KAK3209034.1"/>
    </source>
</evidence>
<keyword evidence="5" id="KW-0687">Ribonucleoprotein</keyword>
<dbReference type="GO" id="GO:0032543">
    <property type="term" value="P:mitochondrial translation"/>
    <property type="evidence" value="ECO:0007669"/>
    <property type="project" value="TreeGrafter"/>
</dbReference>
<evidence type="ECO:0000256" key="3">
    <source>
        <dbReference type="ARBA" id="ARBA00022980"/>
    </source>
</evidence>
<name>A0AAN6M110_9PLEO</name>
<dbReference type="Pfam" id="PF06984">
    <property type="entry name" value="MRP-L47"/>
    <property type="match status" value="1"/>
</dbReference>
<gene>
    <name evidence="9" type="ORF">GRF29_69g491385</name>
</gene>
<feature type="region of interest" description="Disordered" evidence="8">
    <location>
        <begin position="42"/>
        <end position="63"/>
    </location>
</feature>
<sequence>MAIPSSRIWRPSLPSASCDTALSLYASLAQCTRRTPLARFSTSPALLKGPGRGDNNKNRGVSGVRHTGMRARQTLSVREKDFKNQKLPTPVQPTSKVTGDPDHGLYDFFRDKKLLMTPLEESRHGRAWTVNELRNRDWETLQQLWWVCVKERNRLATAKFEHKRLGAGYGEVEMKTRDETIQETMKAILDALSERNKAYEAAYKLAKADPTIDLTRTEHQFQEPSYDAEDMYQEEENLEDPVGVVPKEAAQEQPPRAETISISRPSTTTTASETKQPNAS</sequence>
<dbReference type="AlphaFoldDB" id="A0AAN6M110"/>
<feature type="compositionally biased region" description="Low complexity" evidence="8">
    <location>
        <begin position="259"/>
        <end position="272"/>
    </location>
</feature>
<keyword evidence="4" id="KW-0496">Mitochondrion</keyword>
<proteinExistence type="inferred from homology"/>
<organism evidence="9 10">
    <name type="scientific">Pseudopithomyces chartarum</name>
    <dbReference type="NCBI Taxonomy" id="1892770"/>
    <lineage>
        <taxon>Eukaryota</taxon>
        <taxon>Fungi</taxon>
        <taxon>Dikarya</taxon>
        <taxon>Ascomycota</taxon>
        <taxon>Pezizomycotina</taxon>
        <taxon>Dothideomycetes</taxon>
        <taxon>Pleosporomycetidae</taxon>
        <taxon>Pleosporales</taxon>
        <taxon>Massarineae</taxon>
        <taxon>Didymosphaeriaceae</taxon>
        <taxon>Pseudopithomyces</taxon>
    </lineage>
</organism>
<evidence type="ECO:0000256" key="7">
    <source>
        <dbReference type="ARBA" id="ARBA00035399"/>
    </source>
</evidence>
<dbReference type="GO" id="GO:0003735">
    <property type="term" value="F:structural constituent of ribosome"/>
    <property type="evidence" value="ECO:0007669"/>
    <property type="project" value="InterPro"/>
</dbReference>
<evidence type="ECO:0000256" key="8">
    <source>
        <dbReference type="SAM" id="MobiDB-lite"/>
    </source>
</evidence>
<dbReference type="InterPro" id="IPR038340">
    <property type="entry name" value="MRP-L47_sf"/>
</dbReference>
<comment type="subcellular location">
    <subcellularLocation>
        <location evidence="1">Mitochondrion</location>
    </subcellularLocation>
</comment>
<keyword evidence="3" id="KW-0689">Ribosomal protein</keyword>
<evidence type="ECO:0000256" key="1">
    <source>
        <dbReference type="ARBA" id="ARBA00004173"/>
    </source>
</evidence>
<keyword evidence="10" id="KW-1185">Reference proteome</keyword>
<feature type="compositionally biased region" description="Acidic residues" evidence="8">
    <location>
        <begin position="226"/>
        <end position="239"/>
    </location>
</feature>
<evidence type="ECO:0000256" key="6">
    <source>
        <dbReference type="ARBA" id="ARBA00035289"/>
    </source>
</evidence>
<evidence type="ECO:0000256" key="5">
    <source>
        <dbReference type="ARBA" id="ARBA00023274"/>
    </source>
</evidence>
<dbReference type="PANTHER" id="PTHR21183">
    <property type="entry name" value="RIBOSOMAL PROTEIN L47, MITOCHONDRIAL-RELATED"/>
    <property type="match status" value="1"/>
</dbReference>
<protein>
    <recommendedName>
        <fullName evidence="6">Large ribosomal subunit protein uL29m</fullName>
    </recommendedName>
    <alternativeName>
        <fullName evidence="7">54S ribosomal protein L4, mitochondrial</fullName>
    </alternativeName>
</protein>
<evidence type="ECO:0000256" key="4">
    <source>
        <dbReference type="ARBA" id="ARBA00023128"/>
    </source>
</evidence>
<dbReference type="GO" id="GO:0005762">
    <property type="term" value="C:mitochondrial large ribosomal subunit"/>
    <property type="evidence" value="ECO:0007669"/>
    <property type="project" value="TreeGrafter"/>
</dbReference>
<comment type="caution">
    <text evidence="9">The sequence shown here is derived from an EMBL/GenBank/DDBJ whole genome shotgun (WGS) entry which is preliminary data.</text>
</comment>
<dbReference type="Proteomes" id="UP001280581">
    <property type="component" value="Unassembled WGS sequence"/>
</dbReference>
<dbReference type="Gene3D" id="6.10.330.20">
    <property type="match status" value="1"/>
</dbReference>
<dbReference type="EMBL" id="WVTA01000006">
    <property type="protein sequence ID" value="KAK3209034.1"/>
    <property type="molecule type" value="Genomic_DNA"/>
</dbReference>
<accession>A0AAN6M110</accession>
<evidence type="ECO:0000313" key="10">
    <source>
        <dbReference type="Proteomes" id="UP001280581"/>
    </source>
</evidence>